<dbReference type="GO" id="GO:0004455">
    <property type="term" value="F:ketol-acid reductoisomerase activity"/>
    <property type="evidence" value="ECO:0007669"/>
    <property type="project" value="UniProtKB-EC"/>
</dbReference>
<dbReference type="EC" id="1.1.1.86" evidence="1"/>
<reference evidence="2" key="1">
    <citation type="journal article" date="2018" name="Nat. Plants">
        <title>Whole-genome landscape of Medicago truncatula symbiotic genes.</title>
        <authorList>
            <person name="Pecrix Y."/>
            <person name="Staton S.E."/>
            <person name="Sallet E."/>
            <person name="Lelandais-Briere C."/>
            <person name="Moreau S."/>
            <person name="Carrere S."/>
            <person name="Blein T."/>
            <person name="Jardinaud M.F."/>
            <person name="Latrasse D."/>
            <person name="Zouine M."/>
            <person name="Zahm M."/>
            <person name="Kreplak J."/>
            <person name="Mayjonade B."/>
            <person name="Satge C."/>
            <person name="Perez M."/>
            <person name="Cauet S."/>
            <person name="Marande W."/>
            <person name="Chantry-Darmon C."/>
            <person name="Lopez-Roques C."/>
            <person name="Bouchez O."/>
            <person name="Berard A."/>
            <person name="Debelle F."/>
            <person name="Munos S."/>
            <person name="Bendahmane A."/>
            <person name="Berges H."/>
            <person name="Niebel A."/>
            <person name="Buitink J."/>
            <person name="Frugier F."/>
            <person name="Benhamed M."/>
            <person name="Crespi M."/>
            <person name="Gouzy J."/>
            <person name="Gamas P."/>
        </authorList>
    </citation>
    <scope>NUCLEOTIDE SEQUENCE [LARGE SCALE GENOMIC DNA]</scope>
    <source>
        <strain evidence="2">cv. Jemalong A17</strain>
    </source>
</reference>
<protein>
    <submittedName>
        <fullName evidence="1">Ketol-acid reductoisomerase</fullName>
        <ecNumber evidence="1">1.1.1.86</ecNumber>
    </submittedName>
</protein>
<dbReference type="GO" id="GO:0016853">
    <property type="term" value="F:isomerase activity"/>
    <property type="evidence" value="ECO:0007669"/>
    <property type="project" value="UniProtKB-KW"/>
</dbReference>
<accession>A0A396GX49</accession>
<comment type="caution">
    <text evidence="1">The sequence shown here is derived from an EMBL/GenBank/DDBJ whole genome shotgun (WGS) entry which is preliminary data.</text>
</comment>
<organism evidence="1 2">
    <name type="scientific">Medicago truncatula</name>
    <name type="common">Barrel medic</name>
    <name type="synonym">Medicago tribuloides</name>
    <dbReference type="NCBI Taxonomy" id="3880"/>
    <lineage>
        <taxon>Eukaryota</taxon>
        <taxon>Viridiplantae</taxon>
        <taxon>Streptophyta</taxon>
        <taxon>Embryophyta</taxon>
        <taxon>Tracheophyta</taxon>
        <taxon>Spermatophyta</taxon>
        <taxon>Magnoliopsida</taxon>
        <taxon>eudicotyledons</taxon>
        <taxon>Gunneridae</taxon>
        <taxon>Pentapetalae</taxon>
        <taxon>rosids</taxon>
        <taxon>fabids</taxon>
        <taxon>Fabales</taxon>
        <taxon>Fabaceae</taxon>
        <taxon>Papilionoideae</taxon>
        <taxon>50 kb inversion clade</taxon>
        <taxon>NPAAA clade</taxon>
        <taxon>Hologalegina</taxon>
        <taxon>IRL clade</taxon>
        <taxon>Trifolieae</taxon>
        <taxon>Medicago</taxon>
    </lineage>
</organism>
<sequence>MVSAPPATLPAKLDFETSIFKKERVNLAGHEEFIMKGERDLFHLLCDAFKGIK</sequence>
<dbReference type="EMBL" id="PSQE01000007">
    <property type="protein sequence ID" value="RHN45073.1"/>
    <property type="molecule type" value="Genomic_DNA"/>
</dbReference>
<evidence type="ECO:0000313" key="1">
    <source>
        <dbReference type="EMBL" id="RHN45073.1"/>
    </source>
</evidence>
<name>A0A396GX49_MEDTR</name>
<proteinExistence type="predicted"/>
<gene>
    <name evidence="1" type="ORF">MtrunA17_Chr7g0226301</name>
</gene>
<dbReference type="Proteomes" id="UP000265566">
    <property type="component" value="Chromosome 7"/>
</dbReference>
<dbReference type="AlphaFoldDB" id="A0A396GX49"/>
<evidence type="ECO:0000313" key="2">
    <source>
        <dbReference type="Proteomes" id="UP000265566"/>
    </source>
</evidence>
<dbReference type="Gramene" id="rna39272">
    <property type="protein sequence ID" value="RHN45073.1"/>
    <property type="gene ID" value="gene39272"/>
</dbReference>
<keyword evidence="1" id="KW-0413">Isomerase</keyword>
<dbReference type="Gene3D" id="3.40.50.720">
    <property type="entry name" value="NAD(P)-binding Rossmann-like Domain"/>
    <property type="match status" value="1"/>
</dbReference>
<keyword evidence="1" id="KW-0560">Oxidoreductase</keyword>